<organism evidence="4 5">
    <name type="scientific">Mytilus coruscus</name>
    <name type="common">Sea mussel</name>
    <dbReference type="NCBI Taxonomy" id="42192"/>
    <lineage>
        <taxon>Eukaryota</taxon>
        <taxon>Metazoa</taxon>
        <taxon>Spiralia</taxon>
        <taxon>Lophotrochozoa</taxon>
        <taxon>Mollusca</taxon>
        <taxon>Bivalvia</taxon>
        <taxon>Autobranchia</taxon>
        <taxon>Pteriomorphia</taxon>
        <taxon>Mytilida</taxon>
        <taxon>Mytiloidea</taxon>
        <taxon>Mytilidae</taxon>
        <taxon>Mytilinae</taxon>
        <taxon>Mytilus</taxon>
    </lineage>
</organism>
<dbReference type="Gene3D" id="1.10.1410.40">
    <property type="match status" value="1"/>
</dbReference>
<reference evidence="4 5" key="1">
    <citation type="submission" date="2020-06" db="EMBL/GenBank/DDBJ databases">
        <authorList>
            <person name="Li R."/>
            <person name="Bekaert M."/>
        </authorList>
    </citation>
    <scope>NUCLEOTIDE SEQUENCE [LARGE SCALE GENOMIC DNA]</scope>
    <source>
        <strain evidence="5">wild</strain>
    </source>
</reference>
<dbReference type="Pfam" id="PF03281">
    <property type="entry name" value="Mab-21"/>
    <property type="match status" value="1"/>
</dbReference>
<gene>
    <name evidence="4" type="ORF">MCOR_26226</name>
</gene>
<evidence type="ECO:0000259" key="2">
    <source>
        <dbReference type="Pfam" id="PF03281"/>
    </source>
</evidence>
<dbReference type="Proteomes" id="UP000507470">
    <property type="component" value="Unassembled WGS sequence"/>
</dbReference>
<dbReference type="InterPro" id="IPR024810">
    <property type="entry name" value="MAB21L/cGLR"/>
</dbReference>
<dbReference type="SMART" id="SM01265">
    <property type="entry name" value="Mab-21"/>
    <property type="match status" value="1"/>
</dbReference>
<evidence type="ECO:0000256" key="1">
    <source>
        <dbReference type="ARBA" id="ARBA00008307"/>
    </source>
</evidence>
<feature type="domain" description="Mab-21-like HhH/H2TH-like" evidence="3">
    <location>
        <begin position="283"/>
        <end position="363"/>
    </location>
</feature>
<dbReference type="AlphaFoldDB" id="A0A6J8C4K5"/>
<feature type="domain" description="Mab-21-like nucleotidyltransferase" evidence="2">
    <location>
        <begin position="112"/>
        <end position="273"/>
    </location>
</feature>
<evidence type="ECO:0000259" key="3">
    <source>
        <dbReference type="Pfam" id="PF20266"/>
    </source>
</evidence>
<evidence type="ECO:0000313" key="4">
    <source>
        <dbReference type="EMBL" id="CAC5391203.1"/>
    </source>
</evidence>
<dbReference type="OrthoDB" id="6060960at2759"/>
<comment type="similarity">
    <text evidence="1">Belongs to the mab-21 family.</text>
</comment>
<dbReference type="Pfam" id="PF20266">
    <property type="entry name" value="Mab-21_C"/>
    <property type="match status" value="1"/>
</dbReference>
<dbReference type="PANTHER" id="PTHR10656">
    <property type="entry name" value="CELL FATE DETERMINING PROTEIN MAB21-RELATED"/>
    <property type="match status" value="1"/>
</dbReference>
<evidence type="ECO:0000313" key="5">
    <source>
        <dbReference type="Proteomes" id="UP000507470"/>
    </source>
</evidence>
<dbReference type="InterPro" id="IPR046906">
    <property type="entry name" value="Mab-21_HhH/H2TH-like"/>
</dbReference>
<proteinExistence type="inferred from homology"/>
<keyword evidence="5" id="KW-1185">Reference proteome</keyword>
<dbReference type="PANTHER" id="PTHR10656:SF69">
    <property type="entry name" value="MAB-21-LIKE HHH_H2TH-LIKE DOMAIN-CONTAINING PROTEIN"/>
    <property type="match status" value="1"/>
</dbReference>
<sequence>MAAQHDNYSKTEELSRYIWKSYVCHGKANLITNIAKNMALVYDCISSNRLNWDQYSGGSTFDGTSDYGKSDVDDMIVFRGVVVKHSESIDSNVEKKNSSAKQEHRALLVTESSNCSPGYYRLIPASDVETLALIFGCPHEDLVEERSGKKYLSSEKFLQCMMKRFEHTIPLNTTSHTVHGPSMKFAHDNIYGYHINRPDLPLDHDTAHAIIYDQSPVCMQEWAQRERRFNWPSQNIVEKIQKLSWHFVPVGDRSSHNFSLEWRLSFLLGERLLAWTFNDTQIQCLVILKKLRNTLLEPVIPDLITSYHLKNTVCWLSEETDIDQWVPEKLLTRIEDCLTYLVNAVENEKLSHYFHRQRNLFHNRFIEKKMKIQVIYKLNTIRKNVLQCVMTYGLPTDSHLSKYWKTRKGSIDGVIESHKRNKELNELFYLKKKVSIQSRFNQGISYTFANISDACESLHKLVHTSQAIDALLDVDANFKTKILKCLDIQMGFRYYEQYINEENIQRKEELLRSTRKHFEDGALIDDFTGALYSLSLNFCLKEYNTVISKINEMLGHKKYLLYTGKCSLLHGIELGMPNGYIFQTSEAPVTADEDDEIESAFDFIFSRDQIACLPYPLQVECAMAMIHDYGERFILIHPAVYIFFLLHMSCLKIEDFLAADEALKHLEEAVNDIGGNLHRYRSLNILGYSYSAHKRTNEALECYRLSLYHSRSKLPRVKNAAIYHVAILAYYSYKFYEFFRIPMDSRCSFGQSTHEEIVDRDCGEEEIIYSRN</sequence>
<accession>A0A6J8C4K5</accession>
<name>A0A6J8C4K5_MYTCO</name>
<dbReference type="EMBL" id="CACVKT020004670">
    <property type="protein sequence ID" value="CAC5391203.1"/>
    <property type="molecule type" value="Genomic_DNA"/>
</dbReference>
<dbReference type="InterPro" id="IPR046903">
    <property type="entry name" value="Mab-21-like_nuc_Trfase"/>
</dbReference>
<protein>
    <submittedName>
        <fullName evidence="4">Uncharacterized protein</fullName>
    </submittedName>
</protein>